<dbReference type="AlphaFoldDB" id="A0A932GPC8"/>
<proteinExistence type="predicted"/>
<protein>
    <submittedName>
        <fullName evidence="1">Uncharacterized protein</fullName>
    </submittedName>
</protein>
<evidence type="ECO:0000313" key="1">
    <source>
        <dbReference type="EMBL" id="MBI3014447.1"/>
    </source>
</evidence>
<gene>
    <name evidence="1" type="ORF">HYY65_05165</name>
</gene>
<reference evidence="1" key="1">
    <citation type="submission" date="2020-07" db="EMBL/GenBank/DDBJ databases">
        <title>Huge and variable diversity of episymbiotic CPR bacteria and DPANN archaea in groundwater ecosystems.</title>
        <authorList>
            <person name="He C.Y."/>
            <person name="Keren R."/>
            <person name="Whittaker M."/>
            <person name="Farag I.F."/>
            <person name="Doudna J."/>
            <person name="Cate J.H.D."/>
            <person name="Banfield J.F."/>
        </authorList>
    </citation>
    <scope>NUCLEOTIDE SEQUENCE</scope>
    <source>
        <strain evidence="1">NC_groundwater_717_Ag_S-0.2um_59_8</strain>
    </source>
</reference>
<sequence>MPLSENWRQQVEGSKVLQHVPGNVERILFRQEGVHHSCPACRYDGALQRWAIFPSICPGVRARDADYCRGCPIL</sequence>
<comment type="caution">
    <text evidence="1">The sequence shown here is derived from an EMBL/GenBank/DDBJ whole genome shotgun (WGS) entry which is preliminary data.</text>
</comment>
<organism evidence="1 2">
    <name type="scientific">Tectimicrobiota bacterium</name>
    <dbReference type="NCBI Taxonomy" id="2528274"/>
    <lineage>
        <taxon>Bacteria</taxon>
        <taxon>Pseudomonadati</taxon>
        <taxon>Nitrospinota/Tectimicrobiota group</taxon>
        <taxon>Candidatus Tectimicrobiota</taxon>
    </lineage>
</organism>
<accession>A0A932GPC8</accession>
<name>A0A932GPC8_UNCTE</name>
<dbReference type="EMBL" id="JACPSX010000094">
    <property type="protein sequence ID" value="MBI3014447.1"/>
    <property type="molecule type" value="Genomic_DNA"/>
</dbReference>
<evidence type="ECO:0000313" key="2">
    <source>
        <dbReference type="Proteomes" id="UP000741360"/>
    </source>
</evidence>
<dbReference type="Proteomes" id="UP000741360">
    <property type="component" value="Unassembled WGS sequence"/>
</dbReference>